<dbReference type="KEGG" id="scu:SCE1572_47885"/>
<dbReference type="AlphaFoldDB" id="S4Y9G6"/>
<name>S4Y9G6_SORCE</name>
<protein>
    <submittedName>
        <fullName evidence="1">Uncharacterized protein</fullName>
    </submittedName>
</protein>
<evidence type="ECO:0000313" key="1">
    <source>
        <dbReference type="EMBL" id="AGP41544.1"/>
    </source>
</evidence>
<dbReference type="PATRIC" id="fig|1254432.3.peg.10813"/>
<dbReference type="OrthoDB" id="1078940at2"/>
<dbReference type="EMBL" id="CP003969">
    <property type="protein sequence ID" value="AGP41544.1"/>
    <property type="molecule type" value="Genomic_DNA"/>
</dbReference>
<dbReference type="HOGENOM" id="CLU_531768_0_0_7"/>
<proteinExistence type="predicted"/>
<accession>S4Y9G6</accession>
<dbReference type="Proteomes" id="UP000014803">
    <property type="component" value="Chromosome"/>
</dbReference>
<reference evidence="1 2" key="1">
    <citation type="journal article" date="2013" name="Sci. Rep.">
        <title>Extraordinary expansion of a Sorangium cellulosum genome from an alkaline milieu.</title>
        <authorList>
            <person name="Han K."/>
            <person name="Li Z.F."/>
            <person name="Peng R."/>
            <person name="Zhu L.P."/>
            <person name="Zhou T."/>
            <person name="Wang L.G."/>
            <person name="Li S.G."/>
            <person name="Zhang X.B."/>
            <person name="Hu W."/>
            <person name="Wu Z.H."/>
            <person name="Qin N."/>
            <person name="Li Y.Z."/>
        </authorList>
    </citation>
    <scope>NUCLEOTIDE SEQUENCE [LARGE SCALE GENOMIC DNA]</scope>
    <source>
        <strain evidence="1 2">So0157-2</strain>
    </source>
</reference>
<dbReference type="RefSeq" id="WP_020741412.1">
    <property type="nucleotide sequence ID" value="NC_021658.1"/>
</dbReference>
<organism evidence="1 2">
    <name type="scientific">Sorangium cellulosum So0157-2</name>
    <dbReference type="NCBI Taxonomy" id="1254432"/>
    <lineage>
        <taxon>Bacteria</taxon>
        <taxon>Pseudomonadati</taxon>
        <taxon>Myxococcota</taxon>
        <taxon>Polyangia</taxon>
        <taxon>Polyangiales</taxon>
        <taxon>Polyangiaceae</taxon>
        <taxon>Sorangium</taxon>
    </lineage>
</organism>
<sequence length="512" mass="55957">MQSFWNSGEREKIKGLDILGLRQLDQSIEREWVAGITTISYRARYLSLLPWALGEYYSAQLDRGAGKAGYDETAVEMLFRRLEFVVLAASHRDAPPGQRGDSSGVIGSDLFADALESLETSGTVDTPSEHGGASLGTYAMPCRSFGLLETAEDDLPIKVPPRGQALLRARRKALDGAKTARCVLEGGSLSINDLDAEAHHFSVNGLVTDTEERRLLREALIRPYINTEHVRGSYERFMATVRWAFSALDGTALSSAELIKEAYREAASGRAGHPVELAWAEYELRRRGHFAIELLLSCLTDTLMDLTGATVDGVVSHWDTAEPLAGMVATTTGWPPSALQMRVRDLNATLGDDTFLSAPIRSAAGRALMSRSRAVYAAALLFACSRQTASLRRAGRIPARRSYLERAFEIIDAAQHDTLATLLVRLIRDVVVEAHLSTTLRKMSQGQKCSLRFYPEGALLRPTGVKVGAGFSGDRLGNVLGIWADVGALTRDDDGRYTLSDDGRRLAKEIAQ</sequence>
<evidence type="ECO:0000313" key="2">
    <source>
        <dbReference type="Proteomes" id="UP000014803"/>
    </source>
</evidence>
<gene>
    <name evidence="1" type="ORF">SCE1572_47885</name>
</gene>